<dbReference type="HOGENOM" id="CLU_001570_22_0_1"/>
<dbReference type="STRING" id="6412.T1G3D0"/>
<dbReference type="OrthoDB" id="2789670at2759"/>
<accession>T1G3D0</accession>
<dbReference type="GO" id="GO:0008202">
    <property type="term" value="P:steroid metabolic process"/>
    <property type="evidence" value="ECO:0000318"/>
    <property type="project" value="GO_Central"/>
</dbReference>
<dbReference type="FunCoup" id="T1G3D0">
    <property type="interactions" value="122"/>
</dbReference>
<evidence type="ECO:0000313" key="9">
    <source>
        <dbReference type="Proteomes" id="UP000015101"/>
    </source>
</evidence>
<dbReference type="EMBL" id="AMQM01004019">
    <property type="status" value="NOT_ANNOTATED_CDS"/>
    <property type="molecule type" value="Genomic_DNA"/>
</dbReference>
<keyword evidence="6" id="KW-0812">Transmembrane</keyword>
<reference evidence="7 9" key="2">
    <citation type="journal article" date="2013" name="Nature">
        <title>Insights into bilaterian evolution from three spiralian genomes.</title>
        <authorList>
            <person name="Simakov O."/>
            <person name="Marletaz F."/>
            <person name="Cho S.J."/>
            <person name="Edsinger-Gonzales E."/>
            <person name="Havlak P."/>
            <person name="Hellsten U."/>
            <person name="Kuo D.H."/>
            <person name="Larsson T."/>
            <person name="Lv J."/>
            <person name="Arendt D."/>
            <person name="Savage R."/>
            <person name="Osoegawa K."/>
            <person name="de Jong P."/>
            <person name="Grimwood J."/>
            <person name="Chapman J.A."/>
            <person name="Shapiro H."/>
            <person name="Aerts A."/>
            <person name="Otillar R.P."/>
            <person name="Terry A.Y."/>
            <person name="Boore J.L."/>
            <person name="Grigoriev I.V."/>
            <person name="Lindberg D.R."/>
            <person name="Seaver E.C."/>
            <person name="Weisblat D.A."/>
            <person name="Putnam N.H."/>
            <person name="Rokhsar D.S."/>
        </authorList>
    </citation>
    <scope>NUCLEOTIDE SEQUENCE</scope>
</reference>
<organism evidence="8 9">
    <name type="scientific">Helobdella robusta</name>
    <name type="common">Californian leech</name>
    <dbReference type="NCBI Taxonomy" id="6412"/>
    <lineage>
        <taxon>Eukaryota</taxon>
        <taxon>Metazoa</taxon>
        <taxon>Spiralia</taxon>
        <taxon>Lophotrochozoa</taxon>
        <taxon>Annelida</taxon>
        <taxon>Clitellata</taxon>
        <taxon>Hirudinea</taxon>
        <taxon>Rhynchobdellida</taxon>
        <taxon>Glossiphoniidae</taxon>
        <taxon>Helobdella</taxon>
    </lineage>
</organism>
<dbReference type="InterPro" id="IPR002401">
    <property type="entry name" value="Cyt_P450_E_grp-I"/>
</dbReference>
<dbReference type="Proteomes" id="UP000015101">
    <property type="component" value="Unassembled WGS sequence"/>
</dbReference>
<reference evidence="9" key="1">
    <citation type="submission" date="2012-12" db="EMBL/GenBank/DDBJ databases">
        <authorList>
            <person name="Hellsten U."/>
            <person name="Grimwood J."/>
            <person name="Chapman J.A."/>
            <person name="Shapiro H."/>
            <person name="Aerts A."/>
            <person name="Otillar R.P."/>
            <person name="Terry A.Y."/>
            <person name="Boore J.L."/>
            <person name="Simakov O."/>
            <person name="Marletaz F."/>
            <person name="Cho S.-J."/>
            <person name="Edsinger-Gonzales E."/>
            <person name="Havlak P."/>
            <person name="Kuo D.-H."/>
            <person name="Larsson T."/>
            <person name="Lv J."/>
            <person name="Arendt D."/>
            <person name="Savage R."/>
            <person name="Osoegawa K."/>
            <person name="de Jong P."/>
            <person name="Lindberg D.R."/>
            <person name="Seaver E.C."/>
            <person name="Weisblat D.A."/>
            <person name="Putnam N.H."/>
            <person name="Grigoriev I.V."/>
            <person name="Rokhsar D.S."/>
        </authorList>
    </citation>
    <scope>NUCLEOTIDE SEQUENCE</scope>
</reference>
<name>T1G3D0_HELRO</name>
<dbReference type="PANTHER" id="PTHR24300">
    <property type="entry name" value="CYTOCHROME P450 508A4-RELATED"/>
    <property type="match status" value="1"/>
</dbReference>
<dbReference type="PANTHER" id="PTHR24300:SF403">
    <property type="entry name" value="CYTOCHROME P450 306A1"/>
    <property type="match status" value="1"/>
</dbReference>
<evidence type="ECO:0000313" key="8">
    <source>
        <dbReference type="EnsemblMetazoa" id="HelroP78563"/>
    </source>
</evidence>
<evidence type="ECO:0000256" key="4">
    <source>
        <dbReference type="PIRSR" id="PIRSR602401-1"/>
    </source>
</evidence>
<dbReference type="GeneID" id="20215578"/>
<keyword evidence="5" id="KW-0503">Monooxygenase</keyword>
<keyword evidence="4 5" id="KW-0349">Heme</keyword>
<keyword evidence="9" id="KW-1185">Reference proteome</keyword>
<dbReference type="GO" id="GO:0005737">
    <property type="term" value="C:cytoplasm"/>
    <property type="evidence" value="ECO:0000318"/>
    <property type="project" value="GO_Central"/>
</dbReference>
<gene>
    <name evidence="8" type="primary">20215578</name>
    <name evidence="7" type="ORF">HELRODRAFT_78563</name>
</gene>
<feature type="transmembrane region" description="Helical" evidence="6">
    <location>
        <begin position="6"/>
        <end position="22"/>
    </location>
</feature>
<keyword evidence="2 4" id="KW-0479">Metal-binding</keyword>
<feature type="binding site" description="axial binding residue" evidence="4">
    <location>
        <position position="437"/>
    </location>
    <ligand>
        <name>heme</name>
        <dbReference type="ChEBI" id="CHEBI:30413"/>
    </ligand>
    <ligandPart>
        <name>Fe</name>
        <dbReference type="ChEBI" id="CHEBI:18248"/>
    </ligandPart>
</feature>
<dbReference type="InterPro" id="IPR050182">
    <property type="entry name" value="Cytochrome_P450_fam2"/>
</dbReference>
<evidence type="ECO:0000256" key="3">
    <source>
        <dbReference type="ARBA" id="ARBA00023004"/>
    </source>
</evidence>
<dbReference type="GO" id="GO:0008395">
    <property type="term" value="F:steroid hydroxylase activity"/>
    <property type="evidence" value="ECO:0000318"/>
    <property type="project" value="GO_Central"/>
</dbReference>
<keyword evidence="6" id="KW-0472">Membrane</keyword>
<dbReference type="PROSITE" id="PS00086">
    <property type="entry name" value="CYTOCHROME_P450"/>
    <property type="match status" value="1"/>
</dbReference>
<dbReference type="KEGG" id="hro:HELRODRAFT_78563"/>
<dbReference type="EnsemblMetazoa" id="HelroT78563">
    <property type="protein sequence ID" value="HelroP78563"/>
    <property type="gene ID" value="HelroG78563"/>
</dbReference>
<dbReference type="GO" id="GO:0006082">
    <property type="term" value="P:organic acid metabolic process"/>
    <property type="evidence" value="ECO:0000318"/>
    <property type="project" value="GO_Central"/>
</dbReference>
<dbReference type="FunFam" id="1.10.630.10:FF:000101">
    <property type="entry name" value="Uncharacterized protein"/>
    <property type="match status" value="1"/>
</dbReference>
<dbReference type="GO" id="GO:0020037">
    <property type="term" value="F:heme binding"/>
    <property type="evidence" value="ECO:0000318"/>
    <property type="project" value="GO_Central"/>
</dbReference>
<dbReference type="AlphaFoldDB" id="T1G3D0"/>
<keyword evidence="6" id="KW-1133">Transmembrane helix</keyword>
<dbReference type="Pfam" id="PF00067">
    <property type="entry name" value="p450"/>
    <property type="match status" value="1"/>
</dbReference>
<keyword evidence="5" id="KW-0560">Oxidoreductase</keyword>
<reference evidence="8" key="3">
    <citation type="submission" date="2015-06" db="UniProtKB">
        <authorList>
            <consortium name="EnsemblMetazoa"/>
        </authorList>
    </citation>
    <scope>IDENTIFICATION</scope>
</reference>
<dbReference type="CTD" id="20215578"/>
<dbReference type="eggNOG" id="KOG0156">
    <property type="taxonomic scope" value="Eukaryota"/>
</dbReference>
<dbReference type="InterPro" id="IPR017972">
    <property type="entry name" value="Cyt_P450_CS"/>
</dbReference>
<dbReference type="InterPro" id="IPR036396">
    <property type="entry name" value="Cyt_P450_sf"/>
</dbReference>
<dbReference type="GO" id="GO:0005506">
    <property type="term" value="F:iron ion binding"/>
    <property type="evidence" value="ECO:0007669"/>
    <property type="project" value="InterPro"/>
</dbReference>
<proteinExistence type="inferred from homology"/>
<dbReference type="InterPro" id="IPR001128">
    <property type="entry name" value="Cyt_P450"/>
</dbReference>
<evidence type="ECO:0000256" key="5">
    <source>
        <dbReference type="RuleBase" id="RU000461"/>
    </source>
</evidence>
<evidence type="ECO:0000313" key="7">
    <source>
        <dbReference type="EMBL" id="ESO05007.1"/>
    </source>
</evidence>
<dbReference type="GO" id="GO:0016712">
    <property type="term" value="F:oxidoreductase activity, acting on paired donors, with incorporation or reduction of molecular oxygen, reduced flavin or flavoprotein as one donor, and incorporation of one atom of oxygen"/>
    <property type="evidence" value="ECO:0000318"/>
    <property type="project" value="GO_Central"/>
</dbReference>
<protein>
    <submittedName>
        <fullName evidence="7 8">Uncharacterized protein</fullName>
    </submittedName>
</protein>
<evidence type="ECO:0000256" key="2">
    <source>
        <dbReference type="ARBA" id="ARBA00022723"/>
    </source>
</evidence>
<dbReference type="RefSeq" id="XP_009016940.1">
    <property type="nucleotide sequence ID" value="XM_009018692.1"/>
</dbReference>
<comment type="cofactor">
    <cofactor evidence="4">
        <name>heme</name>
        <dbReference type="ChEBI" id="CHEBI:30413"/>
    </cofactor>
</comment>
<sequence length="492" mass="56957">MIGTVVLYIFLFIFSWFLLRWYKKIKTGSQYKLPPCLPHFPVVGSLPFIPDSKRFYVYMMKKSKTLGNVIAFYMGDTYVVTLNGREAIHEAFVKNSSTFSSRPIFPVCRKYNQNQKGLVEHPYDEEFKIFHKAYLNIFKHFGVGHGLMESRINTEVEKLIERIKLKNGEPFNPLHDVTAAVSNVVSSICFGKRWDDGDPEHEEFLNISENFARGYFINFFPILRFFPYFRKPYKRLLEAEEKWEIFIAKYIDDLVENESRENFCNKFREEISNEFSTDKLSEIDNEHLTVMIRDFTIAGTGTTTNALLWFLYLMANHQDVQNRVRNELDRVVGFRKFPSSDDKPSLPITEACILEVLRNRPLLGVATPHMTSKDSVISGVYIPAGVTVLANLYSTLMDPEVWEEPEKFKIERFLNKDATEVVNKKLALPFSIGKRSCIGEPLALQEMFQFGSAIIQQFHILPPEGQACVEAEEVIGVTNNPSPFYVRLIKRF</sequence>
<comment type="similarity">
    <text evidence="1 5">Belongs to the cytochrome P450 family.</text>
</comment>
<dbReference type="EMBL" id="KB096411">
    <property type="protein sequence ID" value="ESO05007.1"/>
    <property type="molecule type" value="Genomic_DNA"/>
</dbReference>
<evidence type="ECO:0000256" key="6">
    <source>
        <dbReference type="SAM" id="Phobius"/>
    </source>
</evidence>
<dbReference type="PRINTS" id="PR00463">
    <property type="entry name" value="EP450I"/>
</dbReference>
<dbReference type="Gene3D" id="1.10.630.10">
    <property type="entry name" value="Cytochrome P450"/>
    <property type="match status" value="1"/>
</dbReference>
<dbReference type="GO" id="GO:0006805">
    <property type="term" value="P:xenobiotic metabolic process"/>
    <property type="evidence" value="ECO:0000318"/>
    <property type="project" value="GO_Central"/>
</dbReference>
<dbReference type="PRINTS" id="PR00385">
    <property type="entry name" value="P450"/>
</dbReference>
<keyword evidence="3 4" id="KW-0408">Iron</keyword>
<dbReference type="SUPFAM" id="SSF48264">
    <property type="entry name" value="Cytochrome P450"/>
    <property type="match status" value="1"/>
</dbReference>
<evidence type="ECO:0000256" key="1">
    <source>
        <dbReference type="ARBA" id="ARBA00010617"/>
    </source>
</evidence>
<dbReference type="InParanoid" id="T1G3D0"/>